<comment type="caution">
    <text evidence="3">The sequence shown here is derived from an EMBL/GenBank/DDBJ whole genome shotgun (WGS) entry which is preliminary data.</text>
</comment>
<evidence type="ECO:0000256" key="1">
    <source>
        <dbReference type="SAM" id="MobiDB-lite"/>
    </source>
</evidence>
<reference evidence="3 4" key="2">
    <citation type="submission" date="2016-08" db="EMBL/GenBank/DDBJ databases">
        <title>Pervasive Adenine N6-methylation of Active Genes in Fungi.</title>
        <authorList>
            <consortium name="DOE Joint Genome Institute"/>
            <person name="Mondo S.J."/>
            <person name="Dannebaum R.O."/>
            <person name="Kuo R.C."/>
            <person name="Labutti K."/>
            <person name="Haridas S."/>
            <person name="Kuo A."/>
            <person name="Salamov A."/>
            <person name="Ahrendt S.R."/>
            <person name="Lipzen A."/>
            <person name="Sullivan W."/>
            <person name="Andreopoulos W.B."/>
            <person name="Clum A."/>
            <person name="Lindquist E."/>
            <person name="Daum C."/>
            <person name="Ramamoorthy G.K."/>
            <person name="Gryganskyi A."/>
            <person name="Culley D."/>
            <person name="Magnuson J.K."/>
            <person name="James T.Y."/>
            <person name="O'Malley M.A."/>
            <person name="Stajich J.E."/>
            <person name="Spatafora J.W."/>
            <person name="Visel A."/>
            <person name="Grigoriev I.V."/>
        </authorList>
    </citation>
    <scope>NUCLEOTIDE SEQUENCE [LARGE SCALE GENOMIC DNA]</scope>
    <source>
        <strain evidence="3 4">S4</strain>
    </source>
</reference>
<sequence length="1235" mass="145027">MEMSEIQNDENNIIEDDESDNFNKKNNREIQNIQSSLNLKKYEQNLFYYFVSINKINICPRAIKLLYVVIETIQLFSLFYNNDYFPTIPKEINNVTSVFIFRNILDTKISLIVAGSAVCLLYFLFILHFALHISSIKFPNIVLKVNAVFIELMQRIFFIPVLYALLSFFDCDKDKNDPNAKYICFTGDHLTISLISLAELFLYVSFAYLVSFFNQSYIPLSKNKPLGLSSNTTIINFRRIMLLEVANLFLFQVYFNLQIISSILLFAGFVYLIYTHYNYQDYYKKSINCFYSAIWSSMALSTFVYIFFSIFRIRIYFQIFVLLNIVGLVIGWFSNTFYYNWYSNKVYTNIEKKYNQQHVISKLKEQIEFDHPRDDEERSLETIVTEKKVIKKENVYNRPSDCAYVSKFVLENRSIEGFKLVHSLFKEGVNQFELIPEIYIQYWYFLHGMRKFMNINQMYFTDEESEEFMKKVNYVSDKALFKCANLSKSLVNKFLVYNATYIYESDKVITINRENSQDNKNVNFELNDLRHKAIQYHLGALNGLKNFFDTLKSLENPEEVKNAINYNNELTDILNSGESHFKKFVVEFNYSKESLELYVLFLRNSLNREDLAGQYIQMLEENEDVDKEEDIKKKYGGGYERSEKMSSSMNSDMENRKTRILKKNTLHKCQQPLHKLLSIVQIVTTLAIVFGIVGNIIYMSSFTNITEKIDFYNVAAKSPVLTSQIINALRHITLLAAQGIDPRGEQYDYIYTIARKTKYLNGTYFPVVYPIHDLESRGYVTIHPLDPNAIDDLRDINYYQVLRKIYKKAQLIIDGVRPELFTPEIFYRRNIRFFLENSKGQFGDLLINSLDETNETVTKVISRHETMFYILAASICVFMFFTIFKIIIPNSNKSEKSIKEIICLFKTLPPKFFNEQANEYSDQIQEVCDNYEVEDEGQFKKIGQSKRKNSSSLKFTFIIYCFMVIALLLIPFLIIFFYTTECKNLINFLTNSTKRGYYVSVVNHYDMEIFIKDRYYFREGEELTLLTDTYNKLQKLENDLKSGKFGGKTSADYKVFDELNNNPGCVRSKLLIETCNTRKFTDLYTKELSESPLDYIVMEYLNKLNEFINNPPTCTHNLVDPNDIAVIDNEIRQSEYVGLFFSMSDDIIGHIDRMNELASDYLFYETNLFIKIILYTHIVCSFAIFIIFFIFVSIPIKKQLRVIDSLINITYSVPSSVYNASPKLKIFIENGKLEE</sequence>
<feature type="transmembrane region" description="Helical" evidence="2">
    <location>
        <begin position="259"/>
        <end position="277"/>
    </location>
</feature>
<feature type="transmembrane region" description="Helical" evidence="2">
    <location>
        <begin position="189"/>
        <end position="213"/>
    </location>
</feature>
<evidence type="ECO:0000313" key="4">
    <source>
        <dbReference type="Proteomes" id="UP000193944"/>
    </source>
</evidence>
<proteinExistence type="predicted"/>
<feature type="compositionally biased region" description="Low complexity" evidence="1">
    <location>
        <begin position="1"/>
        <end position="11"/>
    </location>
</feature>
<keyword evidence="2" id="KW-0812">Transmembrane</keyword>
<keyword evidence="4" id="KW-1185">Reference proteome</keyword>
<feature type="transmembrane region" description="Helical" evidence="2">
    <location>
        <begin position="317"/>
        <end position="339"/>
    </location>
</feature>
<feature type="transmembrane region" description="Helical" evidence="2">
    <location>
        <begin position="109"/>
        <end position="131"/>
    </location>
</feature>
<keyword evidence="2" id="KW-1133">Transmembrane helix</keyword>
<dbReference type="AlphaFoldDB" id="A0A1Y1X3I3"/>
<dbReference type="EMBL" id="MCFG01000147">
    <property type="protein sequence ID" value="ORX80370.1"/>
    <property type="molecule type" value="Genomic_DNA"/>
</dbReference>
<protein>
    <submittedName>
        <fullName evidence="3">Uncharacterized protein</fullName>
    </submittedName>
</protein>
<feature type="transmembrane region" description="Helical" evidence="2">
    <location>
        <begin position="1172"/>
        <end position="1192"/>
    </location>
</feature>
<dbReference type="PANTHER" id="PTHR31600">
    <property type="entry name" value="TINY MACROCYSTS PROTEIN B-RELATED"/>
    <property type="match status" value="1"/>
</dbReference>
<dbReference type="PANTHER" id="PTHR31600:SF2">
    <property type="entry name" value="GAMETE ENRICHED GENE 10 PROTEIN-RELATED"/>
    <property type="match status" value="1"/>
</dbReference>
<feature type="transmembrane region" description="Helical" evidence="2">
    <location>
        <begin position="955"/>
        <end position="978"/>
    </location>
</feature>
<dbReference type="InterPro" id="IPR052994">
    <property type="entry name" value="Tiny_macrocysts_regulators"/>
</dbReference>
<dbReference type="OrthoDB" id="2151151at2759"/>
<gene>
    <name evidence="3" type="ORF">BCR32DRAFT_293881</name>
</gene>
<evidence type="ECO:0000313" key="3">
    <source>
        <dbReference type="EMBL" id="ORX80370.1"/>
    </source>
</evidence>
<feature type="transmembrane region" description="Helical" evidence="2">
    <location>
        <begin position="289"/>
        <end position="311"/>
    </location>
</feature>
<reference evidence="3 4" key="1">
    <citation type="submission" date="2016-08" db="EMBL/GenBank/DDBJ databases">
        <title>A Parts List for Fungal Cellulosomes Revealed by Comparative Genomics.</title>
        <authorList>
            <consortium name="DOE Joint Genome Institute"/>
            <person name="Haitjema C.H."/>
            <person name="Gilmore S.P."/>
            <person name="Henske J.K."/>
            <person name="Solomon K.V."/>
            <person name="De Groot R."/>
            <person name="Kuo A."/>
            <person name="Mondo S.J."/>
            <person name="Salamov A.A."/>
            <person name="Labutti K."/>
            <person name="Zhao Z."/>
            <person name="Chiniquy J."/>
            <person name="Barry K."/>
            <person name="Brewer H.M."/>
            <person name="Purvine S.O."/>
            <person name="Wright A.T."/>
            <person name="Boxma B."/>
            <person name="Van Alen T."/>
            <person name="Hackstein J.H."/>
            <person name="Baker S.E."/>
            <person name="Grigoriev I.V."/>
            <person name="O'Malley M.A."/>
        </authorList>
    </citation>
    <scope>NUCLEOTIDE SEQUENCE [LARGE SCALE GENOMIC DNA]</scope>
    <source>
        <strain evidence="3 4">S4</strain>
    </source>
</reference>
<evidence type="ECO:0000256" key="2">
    <source>
        <dbReference type="SAM" id="Phobius"/>
    </source>
</evidence>
<feature type="transmembrane region" description="Helical" evidence="2">
    <location>
        <begin position="676"/>
        <end position="698"/>
    </location>
</feature>
<feature type="transmembrane region" description="Helical" evidence="2">
    <location>
        <begin position="867"/>
        <end position="888"/>
    </location>
</feature>
<dbReference type="Proteomes" id="UP000193944">
    <property type="component" value="Unassembled WGS sequence"/>
</dbReference>
<keyword evidence="2" id="KW-0472">Membrane</keyword>
<feature type="transmembrane region" description="Helical" evidence="2">
    <location>
        <begin position="152"/>
        <end position="169"/>
    </location>
</feature>
<feature type="region of interest" description="Disordered" evidence="1">
    <location>
        <begin position="1"/>
        <end position="23"/>
    </location>
</feature>
<name>A0A1Y1X3I3_9FUNG</name>
<accession>A0A1Y1X3I3</accession>
<organism evidence="3 4">
    <name type="scientific">Anaeromyces robustus</name>
    <dbReference type="NCBI Taxonomy" id="1754192"/>
    <lineage>
        <taxon>Eukaryota</taxon>
        <taxon>Fungi</taxon>
        <taxon>Fungi incertae sedis</taxon>
        <taxon>Chytridiomycota</taxon>
        <taxon>Chytridiomycota incertae sedis</taxon>
        <taxon>Neocallimastigomycetes</taxon>
        <taxon>Neocallimastigales</taxon>
        <taxon>Neocallimastigaceae</taxon>
        <taxon>Anaeromyces</taxon>
    </lineage>
</organism>